<reference evidence="2" key="1">
    <citation type="journal article" date="2018" name="DNA Res.">
        <title>Multiple hybrid de novo genome assembly of finger millet, an orphan allotetraploid crop.</title>
        <authorList>
            <person name="Hatakeyama M."/>
            <person name="Aluri S."/>
            <person name="Balachadran M.T."/>
            <person name="Sivarajan S.R."/>
            <person name="Patrignani A."/>
            <person name="Gruter S."/>
            <person name="Poveda L."/>
            <person name="Shimizu-Inatsugi R."/>
            <person name="Baeten J."/>
            <person name="Francoijs K.J."/>
            <person name="Nataraja K.N."/>
            <person name="Reddy Y.A.N."/>
            <person name="Phadnis S."/>
            <person name="Ravikumar R.L."/>
            <person name="Schlapbach R."/>
            <person name="Sreeman S.M."/>
            <person name="Shimizu K.K."/>
        </authorList>
    </citation>
    <scope>NUCLEOTIDE SEQUENCE</scope>
</reference>
<feature type="compositionally biased region" description="Basic and acidic residues" evidence="1">
    <location>
        <begin position="242"/>
        <end position="258"/>
    </location>
</feature>
<proteinExistence type="predicted"/>
<protein>
    <submittedName>
        <fullName evidence="2">Uncharacterized protein</fullName>
    </submittedName>
</protein>
<sequence>MEFMEPKDIDWSRVVSRYVRDETYEGIVAPRWADLADPNAGRADVHDEAWFCRPGAYASLSPLSPLLSPLAEASNAMGIRLFGGSRTAGFFLLGHGFRTSVLANSISTPLCAKEKKKLGFADFLICRLPAPQDGRGFLQAEPQPQGQATAISVGHAAVRGAGPQRHKPQGRKLQCQVARRGSRRRCRHIRVAQSRSQCPRRGCSGRTARTRTPRWPRRLRRQSGRPPFGATRWAKNAKEAIKSSAEKRPDNAEKEALLSRKNTAPRQLKSTLSARNLFSGKDILGQISEFYDELKRMVGGVGNRPVTDTQREISLSPV</sequence>
<feature type="region of interest" description="Disordered" evidence="1">
    <location>
        <begin position="242"/>
        <end position="267"/>
    </location>
</feature>
<dbReference type="PANTHER" id="PTHR36373:SF1">
    <property type="entry name" value="EXPRESSED PROTEIN"/>
    <property type="match status" value="1"/>
</dbReference>
<reference evidence="2" key="2">
    <citation type="submission" date="2021-12" db="EMBL/GenBank/DDBJ databases">
        <title>Resequencing data analysis of finger millet.</title>
        <authorList>
            <person name="Hatakeyama M."/>
            <person name="Aluri S."/>
            <person name="Balachadran M.T."/>
            <person name="Sivarajan S.R."/>
            <person name="Poveda L."/>
            <person name="Shimizu-Inatsugi R."/>
            <person name="Schlapbach R."/>
            <person name="Sreeman S.M."/>
            <person name="Shimizu K.K."/>
        </authorList>
    </citation>
    <scope>NUCLEOTIDE SEQUENCE</scope>
</reference>
<accession>A0AAV5DG67</accession>
<name>A0AAV5DG67_ELECO</name>
<evidence type="ECO:0000313" key="2">
    <source>
        <dbReference type="EMBL" id="GJN08920.1"/>
    </source>
</evidence>
<keyword evidence="3" id="KW-1185">Reference proteome</keyword>
<dbReference type="AlphaFoldDB" id="A0AAV5DG67"/>
<dbReference type="PANTHER" id="PTHR36373">
    <property type="entry name" value="EXPRESSED PROTEIN"/>
    <property type="match status" value="1"/>
</dbReference>
<comment type="caution">
    <text evidence="2">The sequence shown here is derived from an EMBL/GenBank/DDBJ whole genome shotgun (WGS) entry which is preliminary data.</text>
</comment>
<evidence type="ECO:0000313" key="3">
    <source>
        <dbReference type="Proteomes" id="UP001054889"/>
    </source>
</evidence>
<evidence type="ECO:0000256" key="1">
    <source>
        <dbReference type="SAM" id="MobiDB-lite"/>
    </source>
</evidence>
<dbReference type="Proteomes" id="UP001054889">
    <property type="component" value="Unassembled WGS sequence"/>
</dbReference>
<gene>
    <name evidence="2" type="primary">ga26881</name>
    <name evidence="2" type="ORF">PR202_ga26881</name>
</gene>
<dbReference type="EMBL" id="BQKI01000015">
    <property type="protein sequence ID" value="GJN08920.1"/>
    <property type="molecule type" value="Genomic_DNA"/>
</dbReference>
<organism evidence="2 3">
    <name type="scientific">Eleusine coracana subsp. coracana</name>
    <dbReference type="NCBI Taxonomy" id="191504"/>
    <lineage>
        <taxon>Eukaryota</taxon>
        <taxon>Viridiplantae</taxon>
        <taxon>Streptophyta</taxon>
        <taxon>Embryophyta</taxon>
        <taxon>Tracheophyta</taxon>
        <taxon>Spermatophyta</taxon>
        <taxon>Magnoliopsida</taxon>
        <taxon>Liliopsida</taxon>
        <taxon>Poales</taxon>
        <taxon>Poaceae</taxon>
        <taxon>PACMAD clade</taxon>
        <taxon>Chloridoideae</taxon>
        <taxon>Cynodonteae</taxon>
        <taxon>Eleusininae</taxon>
        <taxon>Eleusine</taxon>
    </lineage>
</organism>